<comment type="similarity">
    <text evidence="1 2">Belongs to the glycosyl hydrolase 12 (cellulase H) family.</text>
</comment>
<evidence type="ECO:0000256" key="1">
    <source>
        <dbReference type="ARBA" id="ARBA00005519"/>
    </source>
</evidence>
<dbReference type="Pfam" id="PF01670">
    <property type="entry name" value="Glyco_hydro_12"/>
    <property type="match status" value="1"/>
</dbReference>
<keyword evidence="2" id="KW-0378">Hydrolase</keyword>
<accession>A0A840BIT8</accession>
<dbReference type="AlphaFoldDB" id="A0A840BIT8"/>
<dbReference type="Gene3D" id="2.60.120.180">
    <property type="match status" value="1"/>
</dbReference>
<feature type="chain" id="PRO_5032572384" description="Glycosyl hydrolase family 12" evidence="3">
    <location>
        <begin position="23"/>
        <end position="287"/>
    </location>
</feature>
<evidence type="ECO:0000313" key="4">
    <source>
        <dbReference type="EMBL" id="MBB4013461.1"/>
    </source>
</evidence>
<dbReference type="RefSeq" id="WP_183635329.1">
    <property type="nucleotide sequence ID" value="NZ_BAABLE010000005.1"/>
</dbReference>
<keyword evidence="2" id="KW-0326">Glycosidase</keyword>
<feature type="signal peptide" evidence="3">
    <location>
        <begin position="1"/>
        <end position="22"/>
    </location>
</feature>
<dbReference type="PANTHER" id="PTHR34002:SF9">
    <property type="entry name" value="XYLOGLUCAN-SPECIFIC ENDO-BETA-1,4-GLUCANASE A"/>
    <property type="match status" value="1"/>
</dbReference>
<dbReference type="SUPFAM" id="SSF49899">
    <property type="entry name" value="Concanavalin A-like lectins/glucanases"/>
    <property type="match status" value="1"/>
</dbReference>
<dbReference type="GO" id="GO:0000272">
    <property type="term" value="P:polysaccharide catabolic process"/>
    <property type="evidence" value="ECO:0007669"/>
    <property type="project" value="UniProtKB-KW"/>
</dbReference>
<proteinExistence type="inferred from homology"/>
<keyword evidence="2" id="KW-0624">Polysaccharide degradation</keyword>
<dbReference type="PANTHER" id="PTHR34002">
    <property type="entry name" value="BLR1656 PROTEIN"/>
    <property type="match status" value="1"/>
</dbReference>
<evidence type="ECO:0000256" key="3">
    <source>
        <dbReference type="SAM" id="SignalP"/>
    </source>
</evidence>
<reference evidence="4 5" key="1">
    <citation type="submission" date="2020-08" db="EMBL/GenBank/DDBJ databases">
        <title>Genomic Encyclopedia of Type Strains, Phase IV (KMG-IV): sequencing the most valuable type-strain genomes for metagenomic binning, comparative biology and taxonomic classification.</title>
        <authorList>
            <person name="Goeker M."/>
        </authorList>
    </citation>
    <scope>NUCLEOTIDE SEQUENCE [LARGE SCALE GENOMIC DNA]</scope>
    <source>
        <strain evidence="4 5">DSM 106739</strain>
    </source>
</reference>
<keyword evidence="3" id="KW-0732">Signal</keyword>
<gene>
    <name evidence="4" type="ORF">GGR36_002807</name>
</gene>
<evidence type="ECO:0000313" key="5">
    <source>
        <dbReference type="Proteomes" id="UP000561045"/>
    </source>
</evidence>
<evidence type="ECO:0000256" key="2">
    <source>
        <dbReference type="RuleBase" id="RU361163"/>
    </source>
</evidence>
<evidence type="ECO:0008006" key="6">
    <source>
        <dbReference type="Google" id="ProtNLM"/>
    </source>
</evidence>
<dbReference type="GO" id="GO:0008810">
    <property type="term" value="F:cellulase activity"/>
    <property type="evidence" value="ECO:0007669"/>
    <property type="project" value="InterPro"/>
</dbReference>
<comment type="caution">
    <text evidence="4">The sequence shown here is derived from an EMBL/GenBank/DDBJ whole genome shotgun (WGS) entry which is preliminary data.</text>
</comment>
<keyword evidence="2" id="KW-0119">Carbohydrate metabolism</keyword>
<organism evidence="4 5">
    <name type="scientific">Niveibacterium umoris</name>
    <dbReference type="NCBI Taxonomy" id="1193620"/>
    <lineage>
        <taxon>Bacteria</taxon>
        <taxon>Pseudomonadati</taxon>
        <taxon>Pseudomonadota</taxon>
        <taxon>Betaproteobacteria</taxon>
        <taxon>Rhodocyclales</taxon>
        <taxon>Rhodocyclaceae</taxon>
        <taxon>Niveibacterium</taxon>
    </lineage>
</organism>
<dbReference type="InterPro" id="IPR002594">
    <property type="entry name" value="GH12"/>
</dbReference>
<protein>
    <recommendedName>
        <fullName evidence="6">Glycosyl hydrolase family 12</fullName>
    </recommendedName>
</protein>
<dbReference type="Proteomes" id="UP000561045">
    <property type="component" value="Unassembled WGS sequence"/>
</dbReference>
<keyword evidence="5" id="KW-1185">Reference proteome</keyword>
<name>A0A840BIT8_9RHOO</name>
<dbReference type="InterPro" id="IPR013319">
    <property type="entry name" value="GH11/12"/>
</dbReference>
<dbReference type="InterPro" id="IPR013320">
    <property type="entry name" value="ConA-like_dom_sf"/>
</dbReference>
<dbReference type="EMBL" id="JACIET010000002">
    <property type="protein sequence ID" value="MBB4013461.1"/>
    <property type="molecule type" value="Genomic_DNA"/>
</dbReference>
<sequence>MRLTPFAPLALLLAACGGMPTAAPNATPAQKAPTIAAPGHSEAGATADCAAWASAIVGPYKYENNVWGIDKARGFTPEQCLLRRTKDGQNEIGWTWSWPGQDPTVFAYPQIMFGWKPWSGGKPSDPRFPLKISAMKRLSMDYEVETQATGSYNLAPEIWLTSSGSWSEQPNPKLITTEIMFWMDYQQSAVPAGQIVDQPMLGGVRYDLFRADNIGNRGDGRGWTLYSFRSPTRQLKGQIPIDELLRYMVGKGLVSTDDYVASVEFGNEVVGGSGTTWVRKFAVNVAP</sequence>
<dbReference type="PROSITE" id="PS51257">
    <property type="entry name" value="PROKAR_LIPOPROTEIN"/>
    <property type="match status" value="1"/>
</dbReference>